<keyword evidence="2" id="KW-0812">Transmembrane</keyword>
<dbReference type="SUPFAM" id="SSF81606">
    <property type="entry name" value="PP2C-like"/>
    <property type="match status" value="1"/>
</dbReference>
<dbReference type="Gene3D" id="3.60.40.10">
    <property type="entry name" value="PPM-type phosphatase domain"/>
    <property type="match status" value="1"/>
</dbReference>
<keyword evidence="1" id="KW-0378">Hydrolase</keyword>
<evidence type="ECO:0000256" key="1">
    <source>
        <dbReference type="ARBA" id="ARBA00022801"/>
    </source>
</evidence>
<accession>R9A4F7</accession>
<gene>
    <name evidence="4" type="ORF">LEP1GSC195_2741</name>
</gene>
<dbReference type="Gene3D" id="6.10.340.10">
    <property type="match status" value="1"/>
</dbReference>
<dbReference type="RefSeq" id="WP_015682415.1">
    <property type="nucleotide sequence ID" value="NZ_AOGZ02000014.1"/>
</dbReference>
<keyword evidence="2" id="KW-0472">Membrane</keyword>
<dbReference type="AlphaFoldDB" id="R9A4F7"/>
<comment type="caution">
    <text evidence="4">The sequence shown here is derived from an EMBL/GenBank/DDBJ whole genome shotgun (WGS) entry which is preliminary data.</text>
</comment>
<evidence type="ECO:0000313" key="5">
    <source>
        <dbReference type="Proteomes" id="UP000013984"/>
    </source>
</evidence>
<dbReference type="InterPro" id="IPR001932">
    <property type="entry name" value="PPM-type_phosphatase-like_dom"/>
</dbReference>
<evidence type="ECO:0000313" key="4">
    <source>
        <dbReference type="EMBL" id="EOQ97103.1"/>
    </source>
</evidence>
<dbReference type="GO" id="GO:0016791">
    <property type="term" value="F:phosphatase activity"/>
    <property type="evidence" value="ECO:0007669"/>
    <property type="project" value="TreeGrafter"/>
</dbReference>
<reference evidence="4" key="1">
    <citation type="submission" date="2013-04" db="EMBL/GenBank/DDBJ databases">
        <authorList>
            <person name="Harkins D.M."/>
            <person name="Durkin A.S."/>
            <person name="Brinkac L.M."/>
            <person name="Haft D.H."/>
            <person name="Selengut J.D."/>
            <person name="Sanka R."/>
            <person name="DePew J."/>
            <person name="Purushe J."/>
            <person name="Galloway R.L."/>
            <person name="Vinetz J.M."/>
            <person name="Sutton G.G."/>
            <person name="Nierman W.C."/>
            <person name="Fouts D.E."/>
        </authorList>
    </citation>
    <scope>NUCLEOTIDE SEQUENCE [LARGE SCALE GENOMIC DNA]</scope>
    <source>
        <strain evidence="4">CDC</strain>
    </source>
</reference>
<evidence type="ECO:0000259" key="3">
    <source>
        <dbReference type="Pfam" id="PF07228"/>
    </source>
</evidence>
<feature type="transmembrane region" description="Helical" evidence="2">
    <location>
        <begin position="119"/>
        <end position="144"/>
    </location>
</feature>
<dbReference type="PANTHER" id="PTHR43156">
    <property type="entry name" value="STAGE II SPORULATION PROTEIN E-RELATED"/>
    <property type="match status" value="1"/>
</dbReference>
<protein>
    <submittedName>
        <fullName evidence="4">SpoIIE-like protein phosphatase domain protein</fullName>
    </submittedName>
</protein>
<dbReference type="OrthoDB" id="310901at2"/>
<organism evidence="4 5">
    <name type="scientific">Leptospira wolbachii serovar Codice str. CDC</name>
    <dbReference type="NCBI Taxonomy" id="1218599"/>
    <lineage>
        <taxon>Bacteria</taxon>
        <taxon>Pseudomonadati</taxon>
        <taxon>Spirochaetota</taxon>
        <taxon>Spirochaetia</taxon>
        <taxon>Leptospirales</taxon>
        <taxon>Leptospiraceae</taxon>
        <taxon>Leptospira</taxon>
    </lineage>
</organism>
<name>R9A4F7_9LEPT</name>
<feature type="domain" description="PPM-type phosphatase" evidence="3">
    <location>
        <begin position="410"/>
        <end position="604"/>
    </location>
</feature>
<dbReference type="InterPro" id="IPR036457">
    <property type="entry name" value="PPM-type-like_dom_sf"/>
</dbReference>
<dbReference type="Proteomes" id="UP000013984">
    <property type="component" value="Unassembled WGS sequence"/>
</dbReference>
<feature type="transmembrane region" description="Helical" evidence="2">
    <location>
        <begin position="55"/>
        <end position="78"/>
    </location>
</feature>
<proteinExistence type="predicted"/>
<feature type="transmembrane region" description="Helical" evidence="2">
    <location>
        <begin position="150"/>
        <end position="172"/>
    </location>
</feature>
<evidence type="ECO:0000256" key="2">
    <source>
        <dbReference type="SAM" id="Phobius"/>
    </source>
</evidence>
<dbReference type="STRING" id="1218599.LEP1GSC195_2741"/>
<dbReference type="EMBL" id="AOGZ02000014">
    <property type="protein sequence ID" value="EOQ97103.1"/>
    <property type="molecule type" value="Genomic_DNA"/>
</dbReference>
<dbReference type="Pfam" id="PF07228">
    <property type="entry name" value="SpoIIE"/>
    <property type="match status" value="1"/>
</dbReference>
<dbReference type="PANTHER" id="PTHR43156:SF2">
    <property type="entry name" value="STAGE II SPORULATION PROTEIN E"/>
    <property type="match status" value="1"/>
</dbReference>
<dbReference type="InterPro" id="IPR052016">
    <property type="entry name" value="Bact_Sigma-Reg"/>
</dbReference>
<keyword evidence="5" id="KW-1185">Reference proteome</keyword>
<sequence length="612" mass="69450">MEKGRKVGSGDNAKRETLFWDLTLKLEAFTHTVPVPFAVYYAIITQKMEPEHWRIFIALCVFFATGIGLLGTFIRHLLLKYLYAKIERIPVPSFGVSSLSKEEFEYARSVKILLFRYPLVEAILIVIRWLSGVIPISLLFFYLVAYMPSVVRSAIFTFAMIAPISFVTYYFISENSIRRLFDLPQIKNIELQEKDIPKFNYFSRILVAFFSLAALPFVIFSYILYSLAMGEIAVKDPMIPIVTVSFIFIIPLVVCSYVVAKSVNEGLNETSRSLGELAKGNFDVVVTPKSSDDFAKQAFYLNSVITKLKGMYEEIRNLNEGLEEKVTLRTNELNQSLQDISNLKIQQDGDYYLTYQLLNPLAIKDVESTQLEVDHLVRQKKVFEYKNRRYDIGGDINISHSIVLQNRKFLLFANADAMGKSMQGAGGALVFGAVFQSIVQRTKTDPRYQMISPADWLKTNLQEMHLIFEAFDGTMLVSLTMGLLEEDTGRLFFLNAEHPPIVLYRKGKAEYLQADVSYRKLGTLGAMPIQNIMEFQLQSEDVIIIGSDGKDDLLRLDAMGKPEVNSDEQFFLALVESTQGNLLAITKLIESSGQVIDDISLIRIGYLPKTKQ</sequence>
<feature type="transmembrane region" description="Helical" evidence="2">
    <location>
        <begin position="24"/>
        <end position="43"/>
    </location>
</feature>
<keyword evidence="2" id="KW-1133">Transmembrane helix</keyword>
<feature type="transmembrane region" description="Helical" evidence="2">
    <location>
        <begin position="201"/>
        <end position="225"/>
    </location>
</feature>
<feature type="transmembrane region" description="Helical" evidence="2">
    <location>
        <begin position="237"/>
        <end position="260"/>
    </location>
</feature>